<dbReference type="OrthoDB" id="3020801at2759"/>
<keyword evidence="3" id="KW-1185">Reference proteome</keyword>
<evidence type="ECO:0000256" key="1">
    <source>
        <dbReference type="SAM" id="MobiDB-lite"/>
    </source>
</evidence>
<dbReference type="Proteomes" id="UP000027222">
    <property type="component" value="Unassembled WGS sequence"/>
</dbReference>
<feature type="compositionally biased region" description="Basic residues" evidence="1">
    <location>
        <begin position="23"/>
        <end position="41"/>
    </location>
</feature>
<name>A0A067ST88_GALM3</name>
<feature type="region of interest" description="Disordered" evidence="1">
    <location>
        <begin position="1"/>
        <end position="48"/>
    </location>
</feature>
<dbReference type="AlphaFoldDB" id="A0A067ST88"/>
<accession>A0A067ST88</accession>
<dbReference type="HOGENOM" id="CLU_031314_2_1_1"/>
<protein>
    <submittedName>
        <fullName evidence="2">Uncharacterized protein</fullName>
    </submittedName>
</protein>
<dbReference type="STRING" id="685588.A0A067ST88"/>
<feature type="non-terminal residue" evidence="2">
    <location>
        <position position="1"/>
    </location>
</feature>
<reference evidence="3" key="1">
    <citation type="journal article" date="2014" name="Proc. Natl. Acad. Sci. U.S.A.">
        <title>Extensive sampling of basidiomycete genomes demonstrates inadequacy of the white-rot/brown-rot paradigm for wood decay fungi.</title>
        <authorList>
            <person name="Riley R."/>
            <person name="Salamov A.A."/>
            <person name="Brown D.W."/>
            <person name="Nagy L.G."/>
            <person name="Floudas D."/>
            <person name="Held B.W."/>
            <person name="Levasseur A."/>
            <person name="Lombard V."/>
            <person name="Morin E."/>
            <person name="Otillar R."/>
            <person name="Lindquist E.A."/>
            <person name="Sun H."/>
            <person name="LaButti K.M."/>
            <person name="Schmutz J."/>
            <person name="Jabbour D."/>
            <person name="Luo H."/>
            <person name="Baker S.E."/>
            <person name="Pisabarro A.G."/>
            <person name="Walton J.D."/>
            <person name="Blanchette R.A."/>
            <person name="Henrissat B."/>
            <person name="Martin F."/>
            <person name="Cullen D."/>
            <person name="Hibbett D.S."/>
            <person name="Grigoriev I.V."/>
        </authorList>
    </citation>
    <scope>NUCLEOTIDE SEQUENCE [LARGE SCALE GENOMIC DNA]</scope>
    <source>
        <strain evidence="3">CBS 339.88</strain>
    </source>
</reference>
<sequence length="420" mass="46572">PSATPPPATSPASALCAEPSRLEKRKAHQKASSRRNRKKKKSAQDGYVLEPQLSKKQLSGSHVVAPAYSTESFGIASTGYVCPRTKNSATTYSLDQLVGPHSRFGFRLQEWDAGNPMPIVDDRRRVYGVCAGVPKNDAGWDSLQMRAASLLEASRPALKFKEKDRKSRRGKFSAINVGISHGGGQSHPKVLSQDSKNVPILEELMADEAFHRISGFSAGAFASWAPRLYRYQSECVTKLIEKDQQLRREGTHPDPNEKELHRNWPKTPWASAALNFGPQTVCFKHADYNNLAFGWCSITALGSYDYKAGGHLVLWDLKLVIEFPPGSTILIPSSAIHHSNTRIQVGERRQSFTQYSAGGLFRWLENDFKTVTDHRSTLQPEQTASLLDELSNQLELGLSLFSTVEELELARNISISVHSS</sequence>
<dbReference type="EMBL" id="KL142395">
    <property type="protein sequence ID" value="KDR70914.1"/>
    <property type="molecule type" value="Genomic_DNA"/>
</dbReference>
<dbReference type="Gene3D" id="3.60.130.30">
    <property type="match status" value="1"/>
</dbReference>
<gene>
    <name evidence="2" type="ORF">GALMADRAFT_75618</name>
</gene>
<evidence type="ECO:0000313" key="3">
    <source>
        <dbReference type="Proteomes" id="UP000027222"/>
    </source>
</evidence>
<organism evidence="2 3">
    <name type="scientific">Galerina marginata (strain CBS 339.88)</name>
    <dbReference type="NCBI Taxonomy" id="685588"/>
    <lineage>
        <taxon>Eukaryota</taxon>
        <taxon>Fungi</taxon>
        <taxon>Dikarya</taxon>
        <taxon>Basidiomycota</taxon>
        <taxon>Agaricomycotina</taxon>
        <taxon>Agaricomycetes</taxon>
        <taxon>Agaricomycetidae</taxon>
        <taxon>Agaricales</taxon>
        <taxon>Agaricineae</taxon>
        <taxon>Strophariaceae</taxon>
        <taxon>Galerina</taxon>
    </lineage>
</organism>
<evidence type="ECO:0000313" key="2">
    <source>
        <dbReference type="EMBL" id="KDR70914.1"/>
    </source>
</evidence>
<proteinExistence type="predicted"/>